<evidence type="ECO:0000259" key="2">
    <source>
        <dbReference type="PROSITE" id="PS51898"/>
    </source>
</evidence>
<dbReference type="EMBL" id="JADEWL010000198">
    <property type="protein sequence ID" value="MBE9216734.1"/>
    <property type="molecule type" value="Genomic_DNA"/>
</dbReference>
<keyword evidence="4" id="KW-1185">Reference proteome</keyword>
<sequence>MQKKVSCDTFRYSFATHLLQNGYHIRTVQKLLAHKNIKTTIIYTYILNCDIKTVRSPS</sequence>
<dbReference type="GO" id="GO:0006310">
    <property type="term" value="P:DNA recombination"/>
    <property type="evidence" value="ECO:0007669"/>
    <property type="project" value="UniProtKB-KW"/>
</dbReference>
<name>A0A8J7JWD5_9CYAN</name>
<dbReference type="AlphaFoldDB" id="A0A8J7JWD5"/>
<comment type="caution">
    <text evidence="3">The sequence shown here is derived from an EMBL/GenBank/DDBJ whole genome shotgun (WGS) entry which is preliminary data.</text>
</comment>
<proteinExistence type="predicted"/>
<organism evidence="3 4">
    <name type="scientific">Plectonema cf. radiosum LEGE 06105</name>
    <dbReference type="NCBI Taxonomy" id="945769"/>
    <lineage>
        <taxon>Bacteria</taxon>
        <taxon>Bacillati</taxon>
        <taxon>Cyanobacteriota</taxon>
        <taxon>Cyanophyceae</taxon>
        <taxon>Oscillatoriophycideae</taxon>
        <taxon>Oscillatoriales</taxon>
        <taxon>Microcoleaceae</taxon>
        <taxon>Plectonema</taxon>
    </lineage>
</organism>
<dbReference type="GO" id="GO:0003677">
    <property type="term" value="F:DNA binding"/>
    <property type="evidence" value="ECO:0007669"/>
    <property type="project" value="InterPro"/>
</dbReference>
<evidence type="ECO:0000313" key="4">
    <source>
        <dbReference type="Proteomes" id="UP000620559"/>
    </source>
</evidence>
<dbReference type="Gene3D" id="1.10.443.10">
    <property type="entry name" value="Intergrase catalytic core"/>
    <property type="match status" value="1"/>
</dbReference>
<feature type="domain" description="Tyr recombinase" evidence="2">
    <location>
        <begin position="1"/>
        <end position="56"/>
    </location>
</feature>
<dbReference type="SUPFAM" id="SSF56349">
    <property type="entry name" value="DNA breaking-rejoining enzymes"/>
    <property type="match status" value="1"/>
</dbReference>
<dbReference type="GO" id="GO:0015074">
    <property type="term" value="P:DNA integration"/>
    <property type="evidence" value="ECO:0007669"/>
    <property type="project" value="InterPro"/>
</dbReference>
<gene>
    <name evidence="3" type="ORF">IQ247_29465</name>
</gene>
<dbReference type="Pfam" id="PF00589">
    <property type="entry name" value="Phage_integrase"/>
    <property type="match status" value="1"/>
</dbReference>
<dbReference type="Proteomes" id="UP000620559">
    <property type="component" value="Unassembled WGS sequence"/>
</dbReference>
<dbReference type="InterPro" id="IPR013762">
    <property type="entry name" value="Integrase-like_cat_sf"/>
</dbReference>
<reference evidence="3" key="1">
    <citation type="submission" date="2020-10" db="EMBL/GenBank/DDBJ databases">
        <authorList>
            <person name="Castelo-Branco R."/>
            <person name="Eusebio N."/>
            <person name="Adriana R."/>
            <person name="Vieira A."/>
            <person name="Brugerolle De Fraissinette N."/>
            <person name="Rezende De Castro R."/>
            <person name="Schneider M.P."/>
            <person name="Vasconcelos V."/>
            <person name="Leao P.N."/>
        </authorList>
    </citation>
    <scope>NUCLEOTIDE SEQUENCE</scope>
    <source>
        <strain evidence="3">LEGE 06105</strain>
    </source>
</reference>
<dbReference type="PROSITE" id="PS51898">
    <property type="entry name" value="TYR_RECOMBINASE"/>
    <property type="match status" value="1"/>
</dbReference>
<evidence type="ECO:0000256" key="1">
    <source>
        <dbReference type="ARBA" id="ARBA00023172"/>
    </source>
</evidence>
<keyword evidence="1" id="KW-0233">DNA recombination</keyword>
<evidence type="ECO:0000313" key="3">
    <source>
        <dbReference type="EMBL" id="MBE9216734.1"/>
    </source>
</evidence>
<dbReference type="InterPro" id="IPR002104">
    <property type="entry name" value="Integrase_catalytic"/>
</dbReference>
<accession>A0A8J7JWD5</accession>
<dbReference type="InterPro" id="IPR011010">
    <property type="entry name" value="DNA_brk_join_enz"/>
</dbReference>
<protein>
    <submittedName>
        <fullName evidence="3">Tyrosine-type recombinase/integrase</fullName>
    </submittedName>
</protein>